<name>A0A1A8VQN5_PLAOA</name>
<dbReference type="PROSITE" id="PS50192">
    <property type="entry name" value="T_SNARE"/>
    <property type="match status" value="1"/>
</dbReference>
<evidence type="ECO:0000256" key="1">
    <source>
        <dbReference type="SAM" id="Coils"/>
    </source>
</evidence>
<dbReference type="EMBL" id="FLQU01000223">
    <property type="protein sequence ID" value="SBS82767.1"/>
    <property type="molecule type" value="Genomic_DNA"/>
</dbReference>
<accession>A0A1A8VQN5</accession>
<evidence type="ECO:0000313" key="4">
    <source>
        <dbReference type="Proteomes" id="UP000078560"/>
    </source>
</evidence>
<evidence type="ECO:0000313" key="3">
    <source>
        <dbReference type="EMBL" id="SBS82767.1"/>
    </source>
</evidence>
<keyword evidence="1" id="KW-0175">Coiled coil</keyword>
<sequence length="200" mass="23936">MRNLNVALLSHEHNRVNGRAAYVFPFTLNDEGQTTASKEGSFYMKNKWCMHENKILKRSQDFYLKFINQLIRRLSRFIKLQFKRKLKENEEERTGEEAKRNGFLNILVNMDFNSRKKKKKNNNDLYNENINIYLEENDNYILDLEKKVQTLKLIGSNLRDEVRTSNSLLDNLSDRMENINKKITGVYRRVRNIIKKKVKE</sequence>
<dbReference type="Proteomes" id="UP000078560">
    <property type="component" value="Unassembled WGS sequence"/>
</dbReference>
<dbReference type="SMART" id="SM00397">
    <property type="entry name" value="t_SNARE"/>
    <property type="match status" value="1"/>
</dbReference>
<dbReference type="AlphaFoldDB" id="A0A1A8VQN5"/>
<dbReference type="Gene3D" id="1.20.5.110">
    <property type="match status" value="1"/>
</dbReference>
<protein>
    <recommendedName>
        <fullName evidence="2">t-SNARE coiled-coil homology domain-containing protein</fullName>
    </recommendedName>
</protein>
<dbReference type="SUPFAM" id="SSF58038">
    <property type="entry name" value="SNARE fusion complex"/>
    <property type="match status" value="1"/>
</dbReference>
<dbReference type="InterPro" id="IPR000727">
    <property type="entry name" value="T_SNARE_dom"/>
</dbReference>
<feature type="domain" description="T-SNARE coiled-coil homology" evidence="2">
    <location>
        <begin position="131"/>
        <end position="193"/>
    </location>
</feature>
<organism evidence="3 4">
    <name type="scientific">Plasmodium ovale curtisi</name>
    <dbReference type="NCBI Taxonomy" id="864141"/>
    <lineage>
        <taxon>Eukaryota</taxon>
        <taxon>Sar</taxon>
        <taxon>Alveolata</taxon>
        <taxon>Apicomplexa</taxon>
        <taxon>Aconoidasida</taxon>
        <taxon>Haemosporida</taxon>
        <taxon>Plasmodiidae</taxon>
        <taxon>Plasmodium</taxon>
        <taxon>Plasmodium (Plasmodium)</taxon>
    </lineage>
</organism>
<gene>
    <name evidence="3" type="ORF">POVCU2_0017010</name>
</gene>
<proteinExistence type="predicted"/>
<feature type="coiled-coil region" evidence="1">
    <location>
        <begin position="162"/>
        <end position="189"/>
    </location>
</feature>
<reference evidence="4" key="1">
    <citation type="submission" date="2016-05" db="EMBL/GenBank/DDBJ databases">
        <authorList>
            <person name="Naeem Raeece"/>
        </authorList>
    </citation>
    <scope>NUCLEOTIDE SEQUENCE [LARGE SCALE GENOMIC DNA]</scope>
</reference>
<evidence type="ECO:0000259" key="2">
    <source>
        <dbReference type="PROSITE" id="PS50192"/>
    </source>
</evidence>